<keyword evidence="1" id="KW-0812">Transmembrane</keyword>
<dbReference type="EMBL" id="MTHB01000159">
    <property type="protein sequence ID" value="OXC75909.1"/>
    <property type="molecule type" value="Genomic_DNA"/>
</dbReference>
<feature type="transmembrane region" description="Helical" evidence="1">
    <location>
        <begin position="319"/>
        <end position="341"/>
    </location>
</feature>
<name>A0A226WYG5_CABSO</name>
<feature type="transmembrane region" description="Helical" evidence="1">
    <location>
        <begin position="130"/>
        <end position="148"/>
    </location>
</feature>
<evidence type="ECO:0000313" key="2">
    <source>
        <dbReference type="EMBL" id="OXC75909.1"/>
    </source>
</evidence>
<comment type="caution">
    <text evidence="2">The sequence shown here is derived from an EMBL/GenBank/DDBJ whole genome shotgun (WGS) entry which is preliminary data.</text>
</comment>
<accession>A0A226WYG5</accession>
<feature type="transmembrane region" description="Helical" evidence="1">
    <location>
        <begin position="160"/>
        <end position="188"/>
    </location>
</feature>
<dbReference type="Proteomes" id="UP000214720">
    <property type="component" value="Unassembled WGS sequence"/>
</dbReference>
<feature type="transmembrane region" description="Helical" evidence="1">
    <location>
        <begin position="347"/>
        <end position="365"/>
    </location>
</feature>
<keyword evidence="1" id="KW-1133">Transmembrane helix</keyword>
<feature type="transmembrane region" description="Helical" evidence="1">
    <location>
        <begin position="200"/>
        <end position="221"/>
    </location>
</feature>
<keyword evidence="1" id="KW-0472">Membrane</keyword>
<feature type="transmembrane region" description="Helical" evidence="1">
    <location>
        <begin position="284"/>
        <end position="307"/>
    </location>
</feature>
<proteinExistence type="predicted"/>
<sequence length="584" mass="64237">MPICFGLYSLWLGADTNWDLYNYHLYNPFAWIYGKLDIDLAPAGMQSYFNPLMDVALYLLNTHLPSRLVGFTMGALHGLTFVLIAGIARHALPALPDEDRYRVPILIALAGCLTANFLSGLGNSMGDDTTALFVLSGLLLIISKWAIAGQCSSGAIPVTVGSGLLVGLGVGLKLTNAVYAIALCISLLSYPSTLMVRFRVSFLFGIGVLLGTAATGGYWMFHMWEVFGNPLYPQFGAIFHNTLTQARAVGDVRWLPQGLTETIFWPFIFTFDSHRVGETAIRQIIWPIVYVVFWCWLIVGIASRFTGRQRPSMDNRQRLLIIFVALAYVLWMKMFSIYRYIVVPEVLAPLVLMVLLHHLLSARVARYATVGLIGVATAVVVTGGGRTWGHEGWSDPLYHAELPALTQPERTTAVIVGGTTAWGWLVTQFPPDVAFTQLESSFPGTAAFGDRIRDRVRERNGPAFGIVNGTYNWRIDNVASMSAVMTRLGLANSDRGCAAVRWAVTHLHLHATVLPGSGDSTKCSLGLRADDEKDVATQNRALAAETMPIFERNGFTLDLESCVPYRAGIGKGVVIYQWCRLAQF</sequence>
<evidence type="ECO:0000313" key="3">
    <source>
        <dbReference type="Proteomes" id="UP000214720"/>
    </source>
</evidence>
<feature type="transmembrane region" description="Helical" evidence="1">
    <location>
        <begin position="68"/>
        <end position="89"/>
    </location>
</feature>
<organism evidence="2 3">
    <name type="scientific">Caballeronia sordidicola</name>
    <name type="common">Burkholderia sordidicola</name>
    <dbReference type="NCBI Taxonomy" id="196367"/>
    <lineage>
        <taxon>Bacteria</taxon>
        <taxon>Pseudomonadati</taxon>
        <taxon>Pseudomonadota</taxon>
        <taxon>Betaproteobacteria</taxon>
        <taxon>Burkholderiales</taxon>
        <taxon>Burkholderiaceae</taxon>
        <taxon>Caballeronia</taxon>
    </lineage>
</organism>
<dbReference type="AlphaFoldDB" id="A0A226WYG5"/>
<reference evidence="3" key="1">
    <citation type="submission" date="2017-01" db="EMBL/GenBank/DDBJ databases">
        <title>Genome Analysis of Deinococcus marmoris KOPRI26562.</title>
        <authorList>
            <person name="Kim J.H."/>
            <person name="Oh H.-M."/>
        </authorList>
    </citation>
    <scope>NUCLEOTIDE SEQUENCE [LARGE SCALE GENOMIC DNA]</scope>
    <source>
        <strain evidence="3">PAMC 26633</strain>
    </source>
</reference>
<feature type="transmembrane region" description="Helical" evidence="1">
    <location>
        <begin position="101"/>
        <end position="118"/>
    </location>
</feature>
<dbReference type="RefSeq" id="WP_256983248.1">
    <property type="nucleotide sequence ID" value="NZ_MTHB01000159.1"/>
</dbReference>
<evidence type="ECO:0000256" key="1">
    <source>
        <dbReference type="SAM" id="Phobius"/>
    </source>
</evidence>
<gene>
    <name evidence="2" type="ORF">BSU04_24645</name>
</gene>
<evidence type="ECO:0008006" key="4">
    <source>
        <dbReference type="Google" id="ProtNLM"/>
    </source>
</evidence>
<protein>
    <recommendedName>
        <fullName evidence="4">DUF2029 domain-containing protein</fullName>
    </recommendedName>
</protein>